<evidence type="ECO:0000313" key="3">
    <source>
        <dbReference type="EMBL" id="MBW2941735.1"/>
    </source>
</evidence>
<keyword evidence="2" id="KW-0732">Signal</keyword>
<organism evidence="3 4">
    <name type="scientific">Zhongshania aquimaris</name>
    <dbReference type="NCBI Taxonomy" id="2857107"/>
    <lineage>
        <taxon>Bacteria</taxon>
        <taxon>Pseudomonadati</taxon>
        <taxon>Pseudomonadota</taxon>
        <taxon>Gammaproteobacteria</taxon>
        <taxon>Cellvibrionales</taxon>
        <taxon>Spongiibacteraceae</taxon>
        <taxon>Zhongshania</taxon>
    </lineage>
</organism>
<feature type="signal peptide" evidence="2">
    <location>
        <begin position="1"/>
        <end position="35"/>
    </location>
</feature>
<feature type="region of interest" description="Disordered" evidence="1">
    <location>
        <begin position="268"/>
        <end position="297"/>
    </location>
</feature>
<protein>
    <submittedName>
        <fullName evidence="3">Uncharacterized protein</fullName>
    </submittedName>
</protein>
<sequence length="323" mass="33969">MKTPRLINSKKSTRTVLQASLLIFTGTLATGSAFAQKTPNTSFQNAKPSTQQSVKLSPAVLNEIRIRVAPKLSSAQVEALLSNLASMNYTQVAALTSGSASQLERLIPGVSGTASSVGQSPLSSARQASTSGNNATQKGVQQQKDMRGGFNTGSGFSSDDEDPTKGLSKLSVGGTTVADEKAKKSAKGFPTTNPDTGITVDKREDGSFSISNGTQKEYYDSNYKRAKDPRDLDKKNQKSEPVPDGNAGDSGFVSPEEWRTILAMLGSRGSPDKVASNPGAGGMKVPTTTTAGTPTDYTASRTVDMVQLQEIIRVSVEKLGPKL</sequence>
<dbReference type="Proteomes" id="UP001166291">
    <property type="component" value="Unassembled WGS sequence"/>
</dbReference>
<feature type="chain" id="PRO_5047371482" evidence="2">
    <location>
        <begin position="36"/>
        <end position="323"/>
    </location>
</feature>
<accession>A0ABS6VTU4</accession>
<gene>
    <name evidence="3" type="ORF">KXJ70_13140</name>
</gene>
<evidence type="ECO:0000313" key="4">
    <source>
        <dbReference type="Proteomes" id="UP001166291"/>
    </source>
</evidence>
<feature type="compositionally biased region" description="Low complexity" evidence="1">
    <location>
        <begin position="287"/>
        <end position="297"/>
    </location>
</feature>
<name>A0ABS6VTU4_9GAMM</name>
<feature type="compositionally biased region" description="Polar residues" evidence="1">
    <location>
        <begin position="112"/>
        <end position="143"/>
    </location>
</feature>
<keyword evidence="4" id="KW-1185">Reference proteome</keyword>
<proteinExistence type="predicted"/>
<comment type="caution">
    <text evidence="3">The sequence shown here is derived from an EMBL/GenBank/DDBJ whole genome shotgun (WGS) entry which is preliminary data.</text>
</comment>
<feature type="compositionally biased region" description="Basic and acidic residues" evidence="1">
    <location>
        <begin position="217"/>
        <end position="238"/>
    </location>
</feature>
<dbReference type="RefSeq" id="WP_219043964.1">
    <property type="nucleotide sequence ID" value="NZ_JAHWDQ010000003.1"/>
</dbReference>
<feature type="region of interest" description="Disordered" evidence="1">
    <location>
        <begin position="112"/>
        <end position="254"/>
    </location>
</feature>
<reference evidence="3" key="1">
    <citation type="submission" date="2021-07" db="EMBL/GenBank/DDBJ databases">
        <title>Zhongshania sp. CAU 1632 isolated from seawater.</title>
        <authorList>
            <person name="Kim W."/>
        </authorList>
    </citation>
    <scope>NUCLEOTIDE SEQUENCE</scope>
    <source>
        <strain evidence="3">CAU 1632</strain>
    </source>
</reference>
<evidence type="ECO:0000256" key="1">
    <source>
        <dbReference type="SAM" id="MobiDB-lite"/>
    </source>
</evidence>
<evidence type="ECO:0000256" key="2">
    <source>
        <dbReference type="SAM" id="SignalP"/>
    </source>
</evidence>
<dbReference type="EMBL" id="JAHWDQ010000003">
    <property type="protein sequence ID" value="MBW2941735.1"/>
    <property type="molecule type" value="Genomic_DNA"/>
</dbReference>